<protein>
    <submittedName>
        <fullName evidence="2">Uncharacterized protein</fullName>
    </submittedName>
</protein>
<keyword evidence="1" id="KW-1133">Transmembrane helix</keyword>
<feature type="transmembrane region" description="Helical" evidence="1">
    <location>
        <begin position="66"/>
        <end position="89"/>
    </location>
</feature>
<proteinExistence type="predicted"/>
<dbReference type="OrthoDB" id="762068at2"/>
<sequence length="197" mass="22652">MNRTKFCELCELQKMDFHKGSRCGVTDALPTFTGNCPKIVLQDKFQNKLKEVNVQYTKESNFAPYAYTYFFIFVAVGLAIILGGVYMMVYLWDHAIISTGPISVMVIGAIPLGMAFAVYNGHRTRMKINKRKKQLVDEVLKEYRITYDYTVKFGKKIHGDEEVFVDFQLQGGNGITFPKKIKESYFLKKEAHVPLYN</sequence>
<name>A0A1I7IDU9_9FLAO</name>
<keyword evidence="1" id="KW-0812">Transmembrane</keyword>
<organism evidence="2 3">
    <name type="scientific">Pustulibacterium marinum</name>
    <dbReference type="NCBI Taxonomy" id="1224947"/>
    <lineage>
        <taxon>Bacteria</taxon>
        <taxon>Pseudomonadati</taxon>
        <taxon>Bacteroidota</taxon>
        <taxon>Flavobacteriia</taxon>
        <taxon>Flavobacteriales</taxon>
        <taxon>Flavobacteriaceae</taxon>
        <taxon>Pustulibacterium</taxon>
    </lineage>
</organism>
<dbReference type="Proteomes" id="UP000199138">
    <property type="component" value="Unassembled WGS sequence"/>
</dbReference>
<evidence type="ECO:0000313" key="3">
    <source>
        <dbReference type="Proteomes" id="UP000199138"/>
    </source>
</evidence>
<keyword evidence="3" id="KW-1185">Reference proteome</keyword>
<accession>A0A1I7IDU9</accession>
<keyword evidence="1" id="KW-0472">Membrane</keyword>
<evidence type="ECO:0000256" key="1">
    <source>
        <dbReference type="SAM" id="Phobius"/>
    </source>
</evidence>
<dbReference type="AlphaFoldDB" id="A0A1I7IDU9"/>
<dbReference type="EMBL" id="FPBK01000015">
    <property type="protein sequence ID" value="SFU71082.1"/>
    <property type="molecule type" value="Genomic_DNA"/>
</dbReference>
<feature type="transmembrane region" description="Helical" evidence="1">
    <location>
        <begin position="95"/>
        <end position="119"/>
    </location>
</feature>
<dbReference type="RefSeq" id="WP_143106446.1">
    <property type="nucleotide sequence ID" value="NZ_FPBK01000015.1"/>
</dbReference>
<gene>
    <name evidence="2" type="ORF">SAMN05216480_11544</name>
</gene>
<evidence type="ECO:0000313" key="2">
    <source>
        <dbReference type="EMBL" id="SFU71082.1"/>
    </source>
</evidence>
<reference evidence="2 3" key="1">
    <citation type="submission" date="2016-10" db="EMBL/GenBank/DDBJ databases">
        <authorList>
            <person name="de Groot N.N."/>
        </authorList>
    </citation>
    <scope>NUCLEOTIDE SEQUENCE [LARGE SCALE GENOMIC DNA]</scope>
    <source>
        <strain evidence="2 3">CGMCC 1.12333</strain>
    </source>
</reference>